<keyword evidence="1" id="KW-0175">Coiled coil</keyword>
<evidence type="ECO:0000256" key="1">
    <source>
        <dbReference type="SAM" id="Coils"/>
    </source>
</evidence>
<reference evidence="2 3" key="1">
    <citation type="journal article" date="2003" name="Int. J. Syst. Evol. Microbiol.">
        <title>Kocuria polaris sp. nov., an orange-pigmented psychrophilic bacterium isolated from an Antarctic cyanobacterial mat sample.</title>
        <authorList>
            <person name="Reddy G.S."/>
            <person name="Prakash J.S."/>
            <person name="Prabahar V."/>
            <person name="Matsumoto G.I."/>
            <person name="Stackebrandt E."/>
            <person name="Shivaji S."/>
        </authorList>
    </citation>
    <scope>NUCLEOTIDE SEQUENCE [LARGE SCALE GENOMIC DNA]</scope>
    <source>
        <strain evidence="2 3">CMS 76or</strain>
    </source>
</reference>
<dbReference type="AlphaFoldDB" id="A0A0A6YCJ6"/>
<accession>A0A0A6YCJ6</accession>
<comment type="caution">
    <text evidence="2">The sequence shown here is derived from an EMBL/GenBank/DDBJ whole genome shotgun (WGS) entry which is preliminary data.</text>
</comment>
<evidence type="ECO:0000313" key="3">
    <source>
        <dbReference type="Proteomes" id="UP000030466"/>
    </source>
</evidence>
<gene>
    <name evidence="2" type="ORF">GY22_09530</name>
</gene>
<feature type="coiled-coil region" evidence="1">
    <location>
        <begin position="32"/>
        <end position="59"/>
    </location>
</feature>
<dbReference type="EMBL" id="JSUH01000007">
    <property type="protein sequence ID" value="KHD97552.1"/>
    <property type="molecule type" value="Genomic_DNA"/>
</dbReference>
<organism evidence="2 3">
    <name type="scientific">Kocuria rosea subsp. polaris</name>
    <dbReference type="NCBI Taxonomy" id="136273"/>
    <lineage>
        <taxon>Bacteria</taxon>
        <taxon>Bacillati</taxon>
        <taxon>Actinomycetota</taxon>
        <taxon>Actinomycetes</taxon>
        <taxon>Micrococcales</taxon>
        <taxon>Micrococcaceae</taxon>
        <taxon>Kocuria</taxon>
    </lineage>
</organism>
<dbReference type="OrthoDB" id="3579809at2"/>
<dbReference type="Proteomes" id="UP000030466">
    <property type="component" value="Unassembled WGS sequence"/>
</dbReference>
<keyword evidence="3" id="KW-1185">Reference proteome</keyword>
<sequence>MEVRGSARKRTGLDELDVSSHPARDAVHFRRILAARQHITEAENELREAVKAARAAGDSWALIGSALDTTRQAAQQRFGQD</sequence>
<evidence type="ECO:0000313" key="2">
    <source>
        <dbReference type="EMBL" id="KHD97552.1"/>
    </source>
</evidence>
<name>A0A0A6YCJ6_KOCRO</name>
<proteinExistence type="predicted"/>
<protein>
    <submittedName>
        <fullName evidence="2">Uncharacterized protein</fullName>
    </submittedName>
</protein>